<dbReference type="PANTHER" id="PTHR21625">
    <property type="entry name" value="NYD-SP28 PROTEIN"/>
    <property type="match status" value="1"/>
</dbReference>
<dbReference type="Proteomes" id="UP000676336">
    <property type="component" value="Unassembled WGS sequence"/>
</dbReference>
<dbReference type="Pfam" id="PF14775">
    <property type="entry name" value="NYD-SP28_assoc"/>
    <property type="match status" value="1"/>
</dbReference>
<evidence type="ECO:0000259" key="5">
    <source>
        <dbReference type="Pfam" id="PF14775"/>
    </source>
</evidence>
<feature type="domain" description="Dynein regulatory complex protein 1 C-terminal" evidence="5">
    <location>
        <begin position="3"/>
        <end position="46"/>
    </location>
</feature>
<comment type="subcellular location">
    <subcellularLocation>
        <location evidence="1">Cytoplasm</location>
        <location evidence="1">Cytoskeleton</location>
        <location evidence="1">Flagellum axoneme</location>
    </subcellularLocation>
</comment>
<dbReference type="GO" id="GO:0005858">
    <property type="term" value="C:axonemal dynein complex"/>
    <property type="evidence" value="ECO:0007669"/>
    <property type="project" value="InterPro"/>
</dbReference>
<dbReference type="EMBL" id="CAJOBI010342854">
    <property type="protein sequence ID" value="CAF5215390.1"/>
    <property type="molecule type" value="Genomic_DNA"/>
</dbReference>
<evidence type="ECO:0000256" key="4">
    <source>
        <dbReference type="ARBA" id="ARBA00023273"/>
    </source>
</evidence>
<evidence type="ECO:0000256" key="2">
    <source>
        <dbReference type="ARBA" id="ARBA00022846"/>
    </source>
</evidence>
<proteinExistence type="predicted"/>
<dbReference type="PANTHER" id="PTHR21625:SF0">
    <property type="entry name" value="DYNEIN REGULATORY COMPLEX SUBUNIT 2"/>
    <property type="match status" value="1"/>
</dbReference>
<sequence>MYTFDSLEMFWKRFSKVSLDKLTLEKERSILQSENMQLKMLLKQYLDGISVNDEIMSQTNPLMILSSRRVLESQSAGKQLSNIRPVKVIIEAQHVKSAF</sequence>
<keyword evidence="4" id="KW-0966">Cell projection</keyword>
<dbReference type="InterPro" id="IPR039750">
    <property type="entry name" value="DRC1/DRC2"/>
</dbReference>
<organism evidence="7 8">
    <name type="scientific">Rotaria magnacalcarata</name>
    <dbReference type="NCBI Taxonomy" id="392030"/>
    <lineage>
        <taxon>Eukaryota</taxon>
        <taxon>Metazoa</taxon>
        <taxon>Spiralia</taxon>
        <taxon>Gnathifera</taxon>
        <taxon>Rotifera</taxon>
        <taxon>Eurotatoria</taxon>
        <taxon>Bdelloidea</taxon>
        <taxon>Philodinida</taxon>
        <taxon>Philodinidae</taxon>
        <taxon>Rotaria</taxon>
    </lineage>
</organism>
<protein>
    <recommendedName>
        <fullName evidence="5">Dynein regulatory complex protein 1 C-terminal domain-containing protein</fullName>
    </recommendedName>
</protein>
<evidence type="ECO:0000313" key="8">
    <source>
        <dbReference type="Proteomes" id="UP000676336"/>
    </source>
</evidence>
<evidence type="ECO:0000313" key="7">
    <source>
        <dbReference type="EMBL" id="CAF5215390.1"/>
    </source>
</evidence>
<evidence type="ECO:0000313" key="6">
    <source>
        <dbReference type="EMBL" id="CAF4248241.1"/>
    </source>
</evidence>
<keyword evidence="3" id="KW-0969">Cilium</keyword>
<evidence type="ECO:0000256" key="1">
    <source>
        <dbReference type="ARBA" id="ARBA00004611"/>
    </source>
</evidence>
<comment type="caution">
    <text evidence="7">The sequence shown here is derived from an EMBL/GenBank/DDBJ whole genome shotgun (WGS) entry which is preliminary data.</text>
</comment>
<accession>A0A8S3JCE1</accession>
<dbReference type="GO" id="GO:0003352">
    <property type="term" value="P:regulation of cilium movement"/>
    <property type="evidence" value="ECO:0007669"/>
    <property type="project" value="TreeGrafter"/>
</dbReference>
<dbReference type="GO" id="GO:0070286">
    <property type="term" value="P:axonemal dynein complex assembly"/>
    <property type="evidence" value="ECO:0007669"/>
    <property type="project" value="InterPro"/>
</dbReference>
<dbReference type="Proteomes" id="UP000681720">
    <property type="component" value="Unassembled WGS sequence"/>
</dbReference>
<dbReference type="GO" id="GO:0060285">
    <property type="term" value="P:cilium-dependent cell motility"/>
    <property type="evidence" value="ECO:0007669"/>
    <property type="project" value="TreeGrafter"/>
</dbReference>
<name>A0A8S3JCE1_9BILA</name>
<reference evidence="7" key="1">
    <citation type="submission" date="2021-02" db="EMBL/GenBank/DDBJ databases">
        <authorList>
            <person name="Nowell W R."/>
        </authorList>
    </citation>
    <scope>NUCLEOTIDE SEQUENCE</scope>
</reference>
<dbReference type="AlphaFoldDB" id="A0A8S3JCE1"/>
<dbReference type="EMBL" id="CAJOBJ010026709">
    <property type="protein sequence ID" value="CAF4248241.1"/>
    <property type="molecule type" value="Genomic_DNA"/>
</dbReference>
<gene>
    <name evidence="6" type="ORF">GIL414_LOCUS23571</name>
    <name evidence="7" type="ORF">SMN809_LOCUS79558</name>
</gene>
<keyword evidence="2" id="KW-0282">Flagellum</keyword>
<evidence type="ECO:0000256" key="3">
    <source>
        <dbReference type="ARBA" id="ARBA00023069"/>
    </source>
</evidence>
<dbReference type="InterPro" id="IPR029440">
    <property type="entry name" value="DRC1_C"/>
</dbReference>